<proteinExistence type="inferred from homology"/>
<dbReference type="Gene3D" id="1.10.3430.10">
    <property type="entry name" value="Ammonium transporter AmtB like domains"/>
    <property type="match status" value="1"/>
</dbReference>
<feature type="transmembrane region" description="Helical" evidence="10">
    <location>
        <begin position="275"/>
        <end position="300"/>
    </location>
</feature>
<keyword evidence="3 10" id="KW-0813">Transport</keyword>
<comment type="similarity">
    <text evidence="2 10">Belongs to the ammonia transporter channel (TC 1.A.11.2) family.</text>
</comment>
<feature type="transmembrane region" description="Helical" evidence="10">
    <location>
        <begin position="148"/>
        <end position="168"/>
    </location>
</feature>
<name>Q01QG9_SOLUE</name>
<feature type="transmembrane region" description="Helical" evidence="10">
    <location>
        <begin position="55"/>
        <end position="81"/>
    </location>
</feature>
<keyword evidence="5 10" id="KW-0812">Transmembrane</keyword>
<dbReference type="EMBL" id="CP000473">
    <property type="protein sequence ID" value="ABJ88101.1"/>
    <property type="molecule type" value="Genomic_DNA"/>
</dbReference>
<dbReference type="InterPro" id="IPR018047">
    <property type="entry name" value="Ammonium_transpt_CS"/>
</dbReference>
<evidence type="ECO:0000256" key="5">
    <source>
        <dbReference type="ARBA" id="ARBA00022692"/>
    </source>
</evidence>
<dbReference type="PROSITE" id="PS01219">
    <property type="entry name" value="AMMONIUM_TRANSP"/>
    <property type="match status" value="1"/>
</dbReference>
<dbReference type="eggNOG" id="COG0004">
    <property type="taxonomic scope" value="Bacteria"/>
</dbReference>
<feature type="transmembrane region" description="Helical" evidence="10">
    <location>
        <begin position="249"/>
        <end position="269"/>
    </location>
</feature>
<keyword evidence="4" id="KW-1003">Cell membrane</keyword>
<feature type="transmembrane region" description="Helical" evidence="10">
    <location>
        <begin position="336"/>
        <end position="353"/>
    </location>
</feature>
<evidence type="ECO:0000256" key="7">
    <source>
        <dbReference type="ARBA" id="ARBA00023136"/>
    </source>
</evidence>
<dbReference type="GO" id="GO:0008519">
    <property type="term" value="F:ammonium channel activity"/>
    <property type="evidence" value="ECO:0007669"/>
    <property type="project" value="InterPro"/>
</dbReference>
<accession>Q01QG9</accession>
<dbReference type="KEGG" id="sus:Acid_7190"/>
<feature type="transmembrane region" description="Helical" evidence="10">
    <location>
        <begin position="93"/>
        <end position="112"/>
    </location>
</feature>
<protein>
    <recommendedName>
        <fullName evidence="9 10">Ammonium transporter</fullName>
    </recommendedName>
</protein>
<evidence type="ECO:0000256" key="6">
    <source>
        <dbReference type="ARBA" id="ARBA00022989"/>
    </source>
</evidence>
<evidence type="ECO:0000256" key="3">
    <source>
        <dbReference type="ARBA" id="ARBA00022448"/>
    </source>
</evidence>
<evidence type="ECO:0000256" key="4">
    <source>
        <dbReference type="ARBA" id="ARBA00022475"/>
    </source>
</evidence>
<feature type="transmembrane region" description="Helical" evidence="10">
    <location>
        <begin position="419"/>
        <end position="440"/>
    </location>
</feature>
<evidence type="ECO:0000259" key="11">
    <source>
        <dbReference type="Pfam" id="PF00909"/>
    </source>
</evidence>
<dbReference type="GO" id="GO:0005886">
    <property type="term" value="C:plasma membrane"/>
    <property type="evidence" value="ECO:0007669"/>
    <property type="project" value="UniProtKB-SubCell"/>
</dbReference>
<evidence type="ECO:0000256" key="2">
    <source>
        <dbReference type="ARBA" id="ARBA00005887"/>
    </source>
</evidence>
<sequence length="471" mass="48874" precursor="true">MATLEIGPTMNHYSKLTLVSVLAATAGLAQTAPDLTTKLAAMEAATKSAQSAGDNAWMLVSSALVLMMTAPGLALFYGGLVRRKNVLGTMMHSFILMAVVTVIWAVAGYSLAFGGSSPYLGNFQFAFLDGVGTAPNADYAATIPHATFMVYQLMFAIITPALISGAFAERMKFSAMLLFTVLWTLVVYFPMAHMVWGKGGLLNAFSGGKIPCLDFAGGTVVHITSGVSALVCALYLGKRVGYPSSAMKPHNLVISTIGAGMLWVGWFGFNAGSALAASGLATSAFVATHFGAAAATLAWLAVEWIDAGKPSMLGAISGCVAGLVAITPASGFVKPFPAMIIGACAGLLCYFMVTRVKRKFGYDDALDAFGVHGAGGTLGAILTGVFATNFINDGLKNAAGQPQALGLVDGNGGQVMNQILGIAISWGLAIVGTLVILKFVDAVIGVRVTKEQESDGLDLSMHNEEGYVFEN</sequence>
<evidence type="ECO:0000256" key="9">
    <source>
        <dbReference type="ARBA" id="ARBA00050025"/>
    </source>
</evidence>
<dbReference type="FunFam" id="1.10.3430.10:FF:000007">
    <property type="entry name" value="Ammonium transporter"/>
    <property type="match status" value="1"/>
</dbReference>
<dbReference type="NCBIfam" id="TIGR00836">
    <property type="entry name" value="amt"/>
    <property type="match status" value="1"/>
</dbReference>
<feature type="transmembrane region" description="Helical" evidence="10">
    <location>
        <begin position="175"/>
        <end position="196"/>
    </location>
</feature>
<dbReference type="AlphaFoldDB" id="Q01QG9"/>
<evidence type="ECO:0000256" key="8">
    <source>
        <dbReference type="ARBA" id="ARBA00023177"/>
    </source>
</evidence>
<dbReference type="PANTHER" id="PTHR43029">
    <property type="entry name" value="AMMONIUM TRANSPORTER MEP2"/>
    <property type="match status" value="1"/>
</dbReference>
<feature type="transmembrane region" description="Helical" evidence="10">
    <location>
        <begin position="312"/>
        <end position="330"/>
    </location>
</feature>
<dbReference type="STRING" id="234267.Acid_7190"/>
<reference evidence="12" key="1">
    <citation type="submission" date="2006-10" db="EMBL/GenBank/DDBJ databases">
        <title>Complete sequence of Solibacter usitatus Ellin6076.</title>
        <authorList>
            <consortium name="US DOE Joint Genome Institute"/>
            <person name="Copeland A."/>
            <person name="Lucas S."/>
            <person name="Lapidus A."/>
            <person name="Barry K."/>
            <person name="Detter J.C."/>
            <person name="Glavina del Rio T."/>
            <person name="Hammon N."/>
            <person name="Israni S."/>
            <person name="Dalin E."/>
            <person name="Tice H."/>
            <person name="Pitluck S."/>
            <person name="Thompson L.S."/>
            <person name="Brettin T."/>
            <person name="Bruce D."/>
            <person name="Han C."/>
            <person name="Tapia R."/>
            <person name="Gilna P."/>
            <person name="Schmutz J."/>
            <person name="Larimer F."/>
            <person name="Land M."/>
            <person name="Hauser L."/>
            <person name="Kyrpides N."/>
            <person name="Mikhailova N."/>
            <person name="Janssen P.H."/>
            <person name="Kuske C.R."/>
            <person name="Richardson P."/>
        </authorList>
    </citation>
    <scope>NUCLEOTIDE SEQUENCE</scope>
    <source>
        <strain evidence="12">Ellin6076</strain>
    </source>
</reference>
<keyword evidence="7 10" id="KW-0472">Membrane</keyword>
<dbReference type="InterPro" id="IPR029020">
    <property type="entry name" value="Ammonium/urea_transptr"/>
</dbReference>
<feature type="domain" description="Ammonium transporter AmtB-like" evidence="11">
    <location>
        <begin position="56"/>
        <end position="467"/>
    </location>
</feature>
<evidence type="ECO:0000256" key="10">
    <source>
        <dbReference type="RuleBase" id="RU362002"/>
    </source>
</evidence>
<dbReference type="InterPro" id="IPR024041">
    <property type="entry name" value="NH4_transpt_AmtB-like_dom"/>
</dbReference>
<evidence type="ECO:0000313" key="12">
    <source>
        <dbReference type="EMBL" id="ABJ88101.1"/>
    </source>
</evidence>
<dbReference type="PANTHER" id="PTHR43029:SF10">
    <property type="entry name" value="AMMONIUM TRANSPORTER MEP2"/>
    <property type="match status" value="1"/>
</dbReference>
<dbReference type="SUPFAM" id="SSF111352">
    <property type="entry name" value="Ammonium transporter"/>
    <property type="match status" value="1"/>
</dbReference>
<dbReference type="FunCoup" id="Q01QG9">
    <property type="interactions" value="370"/>
</dbReference>
<dbReference type="Pfam" id="PF00909">
    <property type="entry name" value="Ammonium_transp"/>
    <property type="match status" value="1"/>
</dbReference>
<evidence type="ECO:0000256" key="1">
    <source>
        <dbReference type="ARBA" id="ARBA00004651"/>
    </source>
</evidence>
<keyword evidence="6 10" id="KW-1133">Transmembrane helix</keyword>
<comment type="subcellular location">
    <subcellularLocation>
        <location evidence="1 10">Cell membrane</location>
        <topology evidence="1 10">Multi-pass membrane protein</topology>
    </subcellularLocation>
</comment>
<keyword evidence="8 10" id="KW-0924">Ammonia transport</keyword>
<feature type="transmembrane region" description="Helical" evidence="10">
    <location>
        <begin position="216"/>
        <end position="237"/>
    </location>
</feature>
<gene>
    <name evidence="12" type="ordered locus">Acid_7190</name>
</gene>
<organism evidence="12">
    <name type="scientific">Solibacter usitatus (strain Ellin6076)</name>
    <dbReference type="NCBI Taxonomy" id="234267"/>
    <lineage>
        <taxon>Bacteria</taxon>
        <taxon>Pseudomonadati</taxon>
        <taxon>Acidobacteriota</taxon>
        <taxon>Terriglobia</taxon>
        <taxon>Bryobacterales</taxon>
        <taxon>Solibacteraceae</taxon>
        <taxon>Candidatus Solibacter</taxon>
    </lineage>
</organism>
<dbReference type="InterPro" id="IPR001905">
    <property type="entry name" value="Ammonium_transpt"/>
</dbReference>
<dbReference type="InParanoid" id="Q01QG9"/>
<feature type="transmembrane region" description="Helical" evidence="10">
    <location>
        <begin position="365"/>
        <end position="387"/>
    </location>
</feature>
<dbReference type="HOGENOM" id="CLU_000445_33_0_0"/>